<dbReference type="EMBL" id="JBHMEY010000007">
    <property type="protein sequence ID" value="MFB9095543.1"/>
    <property type="molecule type" value="Genomic_DNA"/>
</dbReference>
<accession>A0ABV5GJI1</accession>
<evidence type="ECO:0000259" key="7">
    <source>
        <dbReference type="PROSITE" id="PS50109"/>
    </source>
</evidence>
<evidence type="ECO:0000256" key="1">
    <source>
        <dbReference type="ARBA" id="ARBA00000085"/>
    </source>
</evidence>
<dbReference type="PRINTS" id="PR00344">
    <property type="entry name" value="BCTRLSENSOR"/>
</dbReference>
<comment type="catalytic activity">
    <reaction evidence="1">
        <text>ATP + protein L-histidine = ADP + protein N-phospho-L-histidine.</text>
        <dbReference type="EC" id="2.7.13.3"/>
    </reaction>
</comment>
<sequence length="705" mass="81099">MSFVAAKKNLQVTTYSKVVFLLVIVSIGFLLLMSTLYYYNQKQQRQFYITSSQDLEREVNGLMDLNSDSYISLINEITYWDDLVNFVEEKNIEWFDNSVVYLIDSYKVDYIDVYTMNEEFVSKASTLKIRTQDFIPKSVFPKLKKDKLIKFYTKIPEGIVVVYGATIHSSTDPFKNKTAPKGYFFIAKLLDDKYFLNIKKASSATIKYYDNNEQIESDNIFYIKELEDIDGKKIASLLFQRKAKVDFSNTRKIVYITLVGFLLSIAIFFYYANRWAKKPMLLIKKVLEKGDVGAINELKNKRGEFRYIGKLFEQNHYQKIRLQETKLKAEESDKLKSAFLMNLSHEIRTPMNAIMGFSDLLSKKDLTTSEKEKYLEIIKKSGSNLIAIIDDLVEMSKIDSDLVTPKYSSFDLKSMLQATFDSVKITMNKDKNVDLKFINPEPLVSKNIISDVVKLNQVVTNLLSNAVKFTDEGFVILDYEVNEEKQTIDFSVKDSGIGIPDELQEKIFARFNKISINESVNNDGLGLGLAISKAYVEMLGGTMSLKSEIGVGSTFRFSIPLKEDTSTQKIDIQIDVKEVPMNKGNKEVILVAEDDNINFLLIEKLLTMLNFTIIRAKNGEEAILFCEENKEIDLVLMDIKMPVLDGHQAFKKIRTFNKTVPIIAQTSYSFPEEIEKIKELGFNDFITKPIEKEKLFMLIEKYLKK</sequence>
<comment type="caution">
    <text evidence="9">The sequence shown here is derived from an EMBL/GenBank/DDBJ whole genome shotgun (WGS) entry which is preliminary data.</text>
</comment>
<dbReference type="PROSITE" id="PS50110">
    <property type="entry name" value="RESPONSE_REGULATORY"/>
    <property type="match status" value="1"/>
</dbReference>
<proteinExistence type="predicted"/>
<keyword evidence="9" id="KW-0067">ATP-binding</keyword>
<dbReference type="InterPro" id="IPR003594">
    <property type="entry name" value="HATPase_dom"/>
</dbReference>
<dbReference type="RefSeq" id="WP_236454143.1">
    <property type="nucleotide sequence ID" value="NZ_CBCSGE010000043.1"/>
</dbReference>
<dbReference type="InterPro" id="IPR036097">
    <property type="entry name" value="HisK_dim/P_sf"/>
</dbReference>
<feature type="modified residue" description="4-aspartylphosphate" evidence="5">
    <location>
        <position position="638"/>
    </location>
</feature>
<dbReference type="Gene3D" id="3.30.565.10">
    <property type="entry name" value="Histidine kinase-like ATPase, C-terminal domain"/>
    <property type="match status" value="1"/>
</dbReference>
<keyword evidence="3 5" id="KW-0597">Phosphoprotein</keyword>
<evidence type="ECO:0000259" key="8">
    <source>
        <dbReference type="PROSITE" id="PS50110"/>
    </source>
</evidence>
<dbReference type="Gene3D" id="3.40.50.2300">
    <property type="match status" value="1"/>
</dbReference>
<dbReference type="InterPro" id="IPR005467">
    <property type="entry name" value="His_kinase_dom"/>
</dbReference>
<dbReference type="Proteomes" id="UP001589607">
    <property type="component" value="Unassembled WGS sequence"/>
</dbReference>
<dbReference type="CDD" id="cd17546">
    <property type="entry name" value="REC_hyHK_CKI1_RcsC-like"/>
    <property type="match status" value="1"/>
</dbReference>
<dbReference type="Pfam" id="PF00512">
    <property type="entry name" value="HisKA"/>
    <property type="match status" value="1"/>
</dbReference>
<dbReference type="SMART" id="SM00448">
    <property type="entry name" value="REC"/>
    <property type="match status" value="1"/>
</dbReference>
<keyword evidence="6" id="KW-0812">Transmembrane</keyword>
<reference evidence="9 10" key="1">
    <citation type="submission" date="2024-09" db="EMBL/GenBank/DDBJ databases">
        <authorList>
            <person name="Sun Q."/>
            <person name="Mori K."/>
        </authorList>
    </citation>
    <scope>NUCLEOTIDE SEQUENCE [LARGE SCALE GENOMIC DNA]</scope>
    <source>
        <strain evidence="9 10">CECT 7955</strain>
    </source>
</reference>
<dbReference type="CDD" id="cd00082">
    <property type="entry name" value="HisKA"/>
    <property type="match status" value="1"/>
</dbReference>
<dbReference type="Pfam" id="PF00072">
    <property type="entry name" value="Response_reg"/>
    <property type="match status" value="1"/>
</dbReference>
<dbReference type="InterPro" id="IPR011006">
    <property type="entry name" value="CheY-like_superfamily"/>
</dbReference>
<evidence type="ECO:0000313" key="10">
    <source>
        <dbReference type="Proteomes" id="UP001589607"/>
    </source>
</evidence>
<dbReference type="InterPro" id="IPR004358">
    <property type="entry name" value="Sig_transdc_His_kin-like_C"/>
</dbReference>
<keyword evidence="9" id="KW-0547">Nucleotide-binding</keyword>
<dbReference type="EC" id="2.7.13.3" evidence="2"/>
<dbReference type="InterPro" id="IPR007892">
    <property type="entry name" value="CHASE4"/>
</dbReference>
<gene>
    <name evidence="9" type="ORF">ACFFVF_03365</name>
</gene>
<dbReference type="SMART" id="SM00387">
    <property type="entry name" value="HATPase_c"/>
    <property type="match status" value="1"/>
</dbReference>
<dbReference type="SUPFAM" id="SSF47384">
    <property type="entry name" value="Homodimeric domain of signal transducing histidine kinase"/>
    <property type="match status" value="1"/>
</dbReference>
<dbReference type="PANTHER" id="PTHR45339">
    <property type="entry name" value="HYBRID SIGNAL TRANSDUCTION HISTIDINE KINASE J"/>
    <property type="match status" value="1"/>
</dbReference>
<dbReference type="SMART" id="SM00388">
    <property type="entry name" value="HisKA"/>
    <property type="match status" value="1"/>
</dbReference>
<dbReference type="SUPFAM" id="SSF55874">
    <property type="entry name" value="ATPase domain of HSP90 chaperone/DNA topoisomerase II/histidine kinase"/>
    <property type="match status" value="1"/>
</dbReference>
<dbReference type="InterPro" id="IPR001789">
    <property type="entry name" value="Sig_transdc_resp-reg_receiver"/>
</dbReference>
<dbReference type="CDD" id="cd16922">
    <property type="entry name" value="HATPase_EvgS-ArcB-TorS-like"/>
    <property type="match status" value="1"/>
</dbReference>
<dbReference type="SUPFAM" id="SSF52172">
    <property type="entry name" value="CheY-like"/>
    <property type="match status" value="1"/>
</dbReference>
<keyword evidence="4" id="KW-0902">Two-component regulatory system</keyword>
<dbReference type="Pfam" id="PF05228">
    <property type="entry name" value="CHASE4"/>
    <property type="match status" value="1"/>
</dbReference>
<keyword evidence="6" id="KW-1133">Transmembrane helix</keyword>
<feature type="domain" description="Response regulatory" evidence="8">
    <location>
        <begin position="588"/>
        <end position="703"/>
    </location>
</feature>
<dbReference type="PANTHER" id="PTHR45339:SF1">
    <property type="entry name" value="HYBRID SIGNAL TRANSDUCTION HISTIDINE KINASE J"/>
    <property type="match status" value="1"/>
</dbReference>
<feature type="transmembrane region" description="Helical" evidence="6">
    <location>
        <begin position="18"/>
        <end position="39"/>
    </location>
</feature>
<dbReference type="InterPro" id="IPR003661">
    <property type="entry name" value="HisK_dim/P_dom"/>
</dbReference>
<name>A0ABV5GJI1_9FLAO</name>
<evidence type="ECO:0000313" key="9">
    <source>
        <dbReference type="EMBL" id="MFB9095543.1"/>
    </source>
</evidence>
<feature type="transmembrane region" description="Helical" evidence="6">
    <location>
        <begin position="253"/>
        <end position="272"/>
    </location>
</feature>
<evidence type="ECO:0000256" key="2">
    <source>
        <dbReference type="ARBA" id="ARBA00012438"/>
    </source>
</evidence>
<dbReference type="PROSITE" id="PS50109">
    <property type="entry name" value="HIS_KIN"/>
    <property type="match status" value="1"/>
</dbReference>
<keyword evidence="10" id="KW-1185">Reference proteome</keyword>
<dbReference type="Pfam" id="PF02518">
    <property type="entry name" value="HATPase_c"/>
    <property type="match status" value="1"/>
</dbReference>
<evidence type="ECO:0000256" key="6">
    <source>
        <dbReference type="SAM" id="Phobius"/>
    </source>
</evidence>
<dbReference type="InterPro" id="IPR036890">
    <property type="entry name" value="HATPase_C_sf"/>
</dbReference>
<evidence type="ECO:0000256" key="3">
    <source>
        <dbReference type="ARBA" id="ARBA00022553"/>
    </source>
</evidence>
<keyword evidence="6" id="KW-0472">Membrane</keyword>
<evidence type="ECO:0000256" key="4">
    <source>
        <dbReference type="ARBA" id="ARBA00023012"/>
    </source>
</evidence>
<protein>
    <recommendedName>
        <fullName evidence="2">histidine kinase</fullName>
        <ecNumber evidence="2">2.7.13.3</ecNumber>
    </recommendedName>
</protein>
<feature type="domain" description="Histidine kinase" evidence="7">
    <location>
        <begin position="342"/>
        <end position="563"/>
    </location>
</feature>
<organism evidence="9 10">
    <name type="scientific">Flavobacterium jumunjinense</name>
    <dbReference type="NCBI Taxonomy" id="998845"/>
    <lineage>
        <taxon>Bacteria</taxon>
        <taxon>Pseudomonadati</taxon>
        <taxon>Bacteroidota</taxon>
        <taxon>Flavobacteriia</taxon>
        <taxon>Flavobacteriales</taxon>
        <taxon>Flavobacteriaceae</taxon>
        <taxon>Flavobacterium</taxon>
    </lineage>
</organism>
<evidence type="ECO:0000256" key="5">
    <source>
        <dbReference type="PROSITE-ProRule" id="PRU00169"/>
    </source>
</evidence>
<dbReference type="GO" id="GO:0005524">
    <property type="term" value="F:ATP binding"/>
    <property type="evidence" value="ECO:0007669"/>
    <property type="project" value="UniProtKB-KW"/>
</dbReference>
<dbReference type="Gene3D" id="1.10.287.130">
    <property type="match status" value="1"/>
</dbReference>